<evidence type="ECO:0000313" key="2">
    <source>
        <dbReference type="EMBL" id="KKK40574.1"/>
    </source>
</evidence>
<protein>
    <submittedName>
        <fullName evidence="2">Uncharacterized protein</fullName>
    </submittedName>
</protein>
<reference evidence="2" key="1">
    <citation type="journal article" date="2015" name="Nature">
        <title>Complex archaea that bridge the gap between prokaryotes and eukaryotes.</title>
        <authorList>
            <person name="Spang A."/>
            <person name="Saw J.H."/>
            <person name="Jorgensen S.L."/>
            <person name="Zaremba-Niedzwiedzka K."/>
            <person name="Martijn J."/>
            <person name="Lind A.E."/>
            <person name="van Eijk R."/>
            <person name="Schleper C."/>
            <person name="Guy L."/>
            <person name="Ettema T.J."/>
        </authorList>
    </citation>
    <scope>NUCLEOTIDE SEQUENCE</scope>
</reference>
<feature type="coiled-coil region" evidence="1">
    <location>
        <begin position="56"/>
        <end position="83"/>
    </location>
</feature>
<evidence type="ECO:0000256" key="1">
    <source>
        <dbReference type="SAM" id="Coils"/>
    </source>
</evidence>
<proteinExistence type="predicted"/>
<gene>
    <name evidence="2" type="ORF">LCGC14_3043430</name>
</gene>
<name>A0A0F8XEC0_9ZZZZ</name>
<keyword evidence="1" id="KW-0175">Coiled coil</keyword>
<sequence>DRAQKVMIDIAKEELNNYDVIISDYRMDAIDGVLINKFLKSKSIITLFILISSFDYAEIKKHIDTLQSKEDALEEDTDEYLRTIFSE</sequence>
<feature type="non-terminal residue" evidence="2">
    <location>
        <position position="1"/>
    </location>
</feature>
<dbReference type="SUPFAM" id="SSF52172">
    <property type="entry name" value="CheY-like"/>
    <property type="match status" value="1"/>
</dbReference>
<dbReference type="InterPro" id="IPR011006">
    <property type="entry name" value="CheY-like_superfamily"/>
</dbReference>
<dbReference type="EMBL" id="LAZR01070464">
    <property type="protein sequence ID" value="KKK40574.1"/>
    <property type="molecule type" value="Genomic_DNA"/>
</dbReference>
<comment type="caution">
    <text evidence="2">The sequence shown here is derived from an EMBL/GenBank/DDBJ whole genome shotgun (WGS) entry which is preliminary data.</text>
</comment>
<accession>A0A0F8XEC0</accession>
<dbReference type="AlphaFoldDB" id="A0A0F8XEC0"/>
<organism evidence="2">
    <name type="scientific">marine sediment metagenome</name>
    <dbReference type="NCBI Taxonomy" id="412755"/>
    <lineage>
        <taxon>unclassified sequences</taxon>
        <taxon>metagenomes</taxon>
        <taxon>ecological metagenomes</taxon>
    </lineage>
</organism>